<evidence type="ECO:0000313" key="6">
    <source>
        <dbReference type="Proteomes" id="UP001168579"/>
    </source>
</evidence>
<evidence type="ECO:0000256" key="2">
    <source>
        <dbReference type="SAM" id="SignalP"/>
    </source>
</evidence>
<dbReference type="SUPFAM" id="SSF75011">
    <property type="entry name" value="3-carboxy-cis,cis-mucoante lactonizing enzyme"/>
    <property type="match status" value="1"/>
</dbReference>
<dbReference type="SUPFAM" id="SSF50952">
    <property type="entry name" value="Soluble quinoprotein glucose dehydrogenase"/>
    <property type="match status" value="1"/>
</dbReference>
<dbReference type="Proteomes" id="UP001168579">
    <property type="component" value="Unassembled WGS sequence"/>
</dbReference>
<dbReference type="PANTHER" id="PTHR19328">
    <property type="entry name" value="HEDGEHOG-INTERACTING PROTEIN"/>
    <property type="match status" value="1"/>
</dbReference>
<dbReference type="EMBL" id="JAUKUC010000001">
    <property type="protein sequence ID" value="MDO1511736.1"/>
    <property type="molecule type" value="Genomic_DNA"/>
</dbReference>
<dbReference type="InterPro" id="IPR024982">
    <property type="entry name" value="Rax2-like_C"/>
</dbReference>
<evidence type="ECO:0000256" key="1">
    <source>
        <dbReference type="ARBA" id="ARBA00022729"/>
    </source>
</evidence>
<evidence type="ECO:0000313" key="5">
    <source>
        <dbReference type="EMBL" id="MDO1511736.1"/>
    </source>
</evidence>
<evidence type="ECO:0000259" key="4">
    <source>
        <dbReference type="Pfam" id="PF12768"/>
    </source>
</evidence>
<dbReference type="InterPro" id="IPR011043">
    <property type="entry name" value="Gal_Oxase/kelch_b-propeller"/>
</dbReference>
<keyword evidence="1 2" id="KW-0732">Signal</keyword>
<dbReference type="PANTHER" id="PTHR19328:SF75">
    <property type="entry name" value="ALDOSE SUGAR DEHYDROGENASE YLII"/>
    <property type="match status" value="1"/>
</dbReference>
<gene>
    <name evidence="5" type="ORF">Q2T41_03540</name>
</gene>
<proteinExistence type="predicted"/>
<feature type="domain" description="Glucose/Sorbosone dehydrogenase" evidence="3">
    <location>
        <begin position="36"/>
        <end position="394"/>
    </location>
</feature>
<comment type="caution">
    <text evidence="5">The sequence shown here is derived from an EMBL/GenBank/DDBJ whole genome shotgun (WGS) entry which is preliminary data.</text>
</comment>
<dbReference type="Gene3D" id="2.60.120.260">
    <property type="entry name" value="Galactose-binding domain-like"/>
    <property type="match status" value="1"/>
</dbReference>
<dbReference type="InterPro" id="IPR026444">
    <property type="entry name" value="Secre_tail"/>
</dbReference>
<name>A0ABT8RLC2_9FLAO</name>
<dbReference type="Pfam" id="PF12768">
    <property type="entry name" value="Rax2"/>
    <property type="match status" value="2"/>
</dbReference>
<evidence type="ECO:0000259" key="3">
    <source>
        <dbReference type="Pfam" id="PF07995"/>
    </source>
</evidence>
<reference evidence="5" key="1">
    <citation type="journal article" date="2014" name="Int. J. Syst. Evol. Microbiol.">
        <title>Complete genome of a new Firmicutes species belonging to the dominant human colonic microbiota ('Ruminococcus bicirculans') reveals two chromosomes and a selective capacity to utilize plant glucans.</title>
        <authorList>
            <consortium name="NISC Comparative Sequencing Program"/>
            <person name="Wegmann U."/>
            <person name="Louis P."/>
            <person name="Goesmann A."/>
            <person name="Henrissat B."/>
            <person name="Duncan S.H."/>
            <person name="Flint H.J."/>
        </authorList>
    </citation>
    <scope>NUCLEOTIDE SEQUENCE</scope>
    <source>
        <strain evidence="5">CECT 8869</strain>
    </source>
</reference>
<dbReference type="RefSeq" id="WP_304434973.1">
    <property type="nucleotide sequence ID" value="NZ_JAUKUC010000001.1"/>
</dbReference>
<sequence>MNKLLLHFLFFLCFALSGFSQEKITYEDAFPNLNFQFPVEIQNANDGSNRLFVVEQQGAIKVFENVPDTNRAILFLDIEDIVSFSSGQEIGLLGLAFHPNYKSNGYFFVYHTQRSSVSGVGVEVVLARYRVDPLNPNSADKLSRLEIFSFDKNQNNSNHNGGKIGFGPDGYLYISVGDGGGGGDPMGNAQNLENIFGSILRIDVDLDNSNPLETNPDLPNGNYEIPTDNPRVGKTGLDELYSWGIRNTWKFSFDGDMLIGADVGQDNYEEINVIVNGGNYGWSRLEGDAIYKSSTTLATKEDVKPIFQYDHSFGDRSITGGYVYNGKSENTLIKGKYIYADYVTGRVWALNIGKGLDSVENTLLFRTNGQYVSSFGLDEDGEMYFSSYGNAAKIFKISGGDEPEDNGPLDVSGIGYWTGITESTNGVINCIFENGDDIYVGGSFTSIGETVVNNLGVYNKKTGWKNTLGNVNGEVKTITMNADNELLIGGTFSNVNGIAANNIALWNGNTWSAMGSGTNGTVAKIAVDSQSKIYVGGAFVNAGGIEVNNIAIWENGWQAIMPNGSLISGLNNEVREIVIDDNDVVYVGGNFDTAGITNTPRIATWNGSEWGTLANGTSGFVEAMALDDSFVYVGGNFNIASGETVNRIARWNLVTKEWETLGNGLSGSVNSIVANNDEVFVAGNFVFASNEKSETIIVNNIAKWSEIGGWQPLGENLQVGTDGVINSILFSAEEEQLYVTGNFSKVGDITSNFFATWSMDYRCPANSIVQEYQVNGVWESGKDVLELDEGDKLVLSILPNTELFTIILPDGEEVKMDYTIDSVNVENEGLYTFKTDKGCEATLELKIIPKPVCDLTSIQPEYQIGDGPWVTITEETLTIAEGLSLGLRLKEIDQDYSITTPQGELIENGLSISAISVEDLGEYVFATTEDCTKTLLVDYCDNESIEPEFKIGEGAWVKNEVTTVVDEGSVVSIGLPVVDDAMYTVTSPSGLVTNGVLVLDSVFKDDEGEYRITMGSGCFTIFTLNVISSTVEVCIDELRNENTELPLPNGIYYEEYLQVEKEEIDTNGFDCSLRIATLQDGRLWERYIVTIDLETLGLVAGDNLRFSLDGKSDGGNARIEVAQDNKPNNWLLGHTFGNEWATYTKTIKVPNDISTLNIWLYSNYATLEKGAALFDNLVVEKILDIEEPGNICENPLGDLRSSLIIEEEKLTAGLDISQGVEIEEVGDCVLEVTNEDENQPWARYTMSINLEDNGLQPGDVLEVTVDGVSLDGNARIEIAQDNLPNIWLLGHTFSNEWTTYEQEIIVPENITTLDIWLFSNYANIAPGTSMFNNLTIQKQEEETVPQPACGDTLTNIYDEIELTNGRLDAGLDTAGNIADSNLGLGCIFEIANSDQNQPWARYSITIDLEANGIGVGDVLEFSIDGKTIEGNARIEVAQNNRPNAWQIGHNFTTEWSTYSGRMTILPLVRTLDIWLFSNYAQGNETGLVQFTNLSVRKVEEDIVLPFKSTLGTDNDAEMPITVYPNPTASWVSVDTSVYDGQELALNLISPNNVILYSRSYDKYRKGTIDVDLSQYQPGVYIISLTTGNGNVHVEKVIKN</sequence>
<dbReference type="Gene3D" id="2.120.10.30">
    <property type="entry name" value="TolB, C-terminal domain"/>
    <property type="match status" value="1"/>
</dbReference>
<feature type="domain" description="Rax2-like C-terminal" evidence="4">
    <location>
        <begin position="621"/>
        <end position="695"/>
    </location>
</feature>
<dbReference type="SUPFAM" id="SSF50965">
    <property type="entry name" value="Galactose oxidase, central domain"/>
    <property type="match status" value="1"/>
</dbReference>
<accession>A0ABT8RLC2</accession>
<dbReference type="InterPro" id="IPR012938">
    <property type="entry name" value="Glc/Sorbosone_DH"/>
</dbReference>
<keyword evidence="6" id="KW-1185">Reference proteome</keyword>
<organism evidence="5 6">
    <name type="scientific">Maribacter confluentis</name>
    <dbReference type="NCBI Taxonomy" id="1656093"/>
    <lineage>
        <taxon>Bacteria</taxon>
        <taxon>Pseudomonadati</taxon>
        <taxon>Bacteroidota</taxon>
        <taxon>Flavobacteriia</taxon>
        <taxon>Flavobacteriales</taxon>
        <taxon>Flavobacteriaceae</taxon>
        <taxon>Maribacter</taxon>
    </lineage>
</organism>
<feature type="domain" description="Rax2-like C-terminal" evidence="4">
    <location>
        <begin position="425"/>
        <end position="505"/>
    </location>
</feature>
<protein>
    <submittedName>
        <fullName evidence="5">PQQ-dependent sugar dehydrogenase</fullName>
    </submittedName>
</protein>
<feature type="chain" id="PRO_5046981693" evidence="2">
    <location>
        <begin position="21"/>
        <end position="1599"/>
    </location>
</feature>
<feature type="signal peptide" evidence="2">
    <location>
        <begin position="1"/>
        <end position="20"/>
    </location>
</feature>
<dbReference type="Pfam" id="PF07995">
    <property type="entry name" value="GSDH"/>
    <property type="match status" value="1"/>
</dbReference>
<dbReference type="NCBIfam" id="TIGR04183">
    <property type="entry name" value="Por_Secre_tail"/>
    <property type="match status" value="1"/>
</dbReference>
<dbReference type="InterPro" id="IPR011041">
    <property type="entry name" value="Quinoprot_gluc/sorb_DH_b-prop"/>
</dbReference>
<reference evidence="5" key="2">
    <citation type="submission" date="2023-06" db="EMBL/GenBank/DDBJ databases">
        <authorList>
            <person name="Lucena T."/>
            <person name="Sun Q."/>
        </authorList>
    </citation>
    <scope>NUCLEOTIDE SEQUENCE</scope>
    <source>
        <strain evidence="5">CECT 8869</strain>
    </source>
</reference>
<dbReference type="InterPro" id="IPR011042">
    <property type="entry name" value="6-blade_b-propeller_TolB-like"/>
</dbReference>